<evidence type="ECO:0000313" key="6">
    <source>
        <dbReference type="EMBL" id="ARN20370.1"/>
    </source>
</evidence>
<feature type="binding site" evidence="5">
    <location>
        <position position="291"/>
    </location>
    <ligand>
        <name>FAD</name>
        <dbReference type="ChEBI" id="CHEBI:57692"/>
    </ligand>
</feature>
<dbReference type="Gene3D" id="3.50.50.60">
    <property type="entry name" value="FAD/NAD(P)-binding domain"/>
    <property type="match status" value="2"/>
</dbReference>
<dbReference type="SUPFAM" id="SSF51905">
    <property type="entry name" value="FAD/NAD(P)-binding domain"/>
    <property type="match status" value="2"/>
</dbReference>
<comment type="caution">
    <text evidence="5">Lacks conserved residue(s) required for the propagation of feature annotation.</text>
</comment>
<feature type="binding site" evidence="5">
    <location>
        <position position="86"/>
    </location>
    <ligand>
        <name>FAD</name>
        <dbReference type="ChEBI" id="CHEBI:57692"/>
    </ligand>
</feature>
<evidence type="ECO:0000256" key="5">
    <source>
        <dbReference type="HAMAP-Rule" id="MF_01685"/>
    </source>
</evidence>
<dbReference type="HAMAP" id="MF_01685">
    <property type="entry name" value="FENR2"/>
    <property type="match status" value="1"/>
</dbReference>
<proteinExistence type="inferred from homology"/>
<evidence type="ECO:0000256" key="1">
    <source>
        <dbReference type="ARBA" id="ARBA00022630"/>
    </source>
</evidence>
<protein>
    <recommendedName>
        <fullName evidence="5">Ferredoxin--NADP reductase</fullName>
        <shortName evidence="5">FNR</shortName>
        <shortName evidence="5">Fd-NADP(+) reductase</shortName>
        <ecNumber evidence="5">1.18.1.2</ecNumber>
    </recommendedName>
</protein>
<keyword evidence="2 5" id="KW-0274">FAD</keyword>
<dbReference type="OrthoDB" id="9806179at2"/>
<dbReference type="InterPro" id="IPR036188">
    <property type="entry name" value="FAD/NAD-bd_sf"/>
</dbReference>
<comment type="subunit">
    <text evidence="5">Homodimer.</text>
</comment>
<dbReference type="GO" id="GO:0050660">
    <property type="term" value="F:flavin adenine dinucleotide binding"/>
    <property type="evidence" value="ECO:0007669"/>
    <property type="project" value="UniProtKB-UniRule"/>
</dbReference>
<keyword evidence="7" id="KW-1185">Reference proteome</keyword>
<feature type="binding site" evidence="5">
    <location>
        <position position="121"/>
    </location>
    <ligand>
        <name>FAD</name>
        <dbReference type="ChEBI" id="CHEBI:57692"/>
    </ligand>
</feature>
<dbReference type="EC" id="1.18.1.2" evidence="5"/>
<dbReference type="PANTHER" id="PTHR48105">
    <property type="entry name" value="THIOREDOXIN REDUCTASE 1-RELATED-RELATED"/>
    <property type="match status" value="1"/>
</dbReference>
<keyword evidence="3 5" id="KW-0521">NADP</keyword>
<keyword evidence="1 5" id="KW-0285">Flavoprotein</keyword>
<evidence type="ECO:0000313" key="7">
    <source>
        <dbReference type="Proteomes" id="UP000193427"/>
    </source>
</evidence>
<comment type="cofactor">
    <cofactor evidence="5">
        <name>FAD</name>
        <dbReference type="ChEBI" id="CHEBI:57692"/>
    </cofactor>
    <text evidence="5">Binds 1 FAD per subunit.</text>
</comment>
<name>A0A1W6L863_9BURK</name>
<feature type="binding site" evidence="5">
    <location>
        <position position="41"/>
    </location>
    <ligand>
        <name>FAD</name>
        <dbReference type="ChEBI" id="CHEBI:57692"/>
    </ligand>
</feature>
<keyword evidence="4 5" id="KW-0560">Oxidoreductase</keyword>
<feature type="binding site" evidence="5">
    <location>
        <position position="46"/>
    </location>
    <ligand>
        <name>FAD</name>
        <dbReference type="ChEBI" id="CHEBI:57692"/>
    </ligand>
</feature>
<dbReference type="GO" id="GO:0050661">
    <property type="term" value="F:NADP binding"/>
    <property type="evidence" value="ECO:0007669"/>
    <property type="project" value="UniProtKB-UniRule"/>
</dbReference>
<dbReference type="PRINTS" id="PR00469">
    <property type="entry name" value="PNDRDTASEII"/>
</dbReference>
<gene>
    <name evidence="6" type="ORF">A4W93_10920</name>
</gene>
<dbReference type="KEGG" id="rgu:A4W93_10920"/>
<dbReference type="InterPro" id="IPR050097">
    <property type="entry name" value="Ferredoxin-NADP_redctase_2"/>
</dbReference>
<evidence type="ECO:0000256" key="3">
    <source>
        <dbReference type="ARBA" id="ARBA00022857"/>
    </source>
</evidence>
<dbReference type="InterPro" id="IPR023753">
    <property type="entry name" value="FAD/NAD-binding_dom"/>
</dbReference>
<dbReference type="RefSeq" id="WP_085750641.1">
    <property type="nucleotide sequence ID" value="NZ_BSPR01000023.1"/>
</dbReference>
<evidence type="ECO:0000256" key="2">
    <source>
        <dbReference type="ARBA" id="ARBA00022827"/>
    </source>
</evidence>
<dbReference type="EMBL" id="CP015118">
    <property type="protein sequence ID" value="ARN20370.1"/>
    <property type="molecule type" value="Genomic_DNA"/>
</dbReference>
<reference evidence="6 7" key="1">
    <citation type="submission" date="2016-04" db="EMBL/GenBank/DDBJ databases">
        <title>Complete genome sequence of natural rubber-degrading, novel Gram-negative bacterium, Rhizobacter gummiphilus strain NS21.</title>
        <authorList>
            <person name="Tabata M."/>
            <person name="Kasai D."/>
            <person name="Fukuda M."/>
        </authorList>
    </citation>
    <scope>NUCLEOTIDE SEQUENCE [LARGE SCALE GENOMIC DNA]</scope>
    <source>
        <strain evidence="6 7">NS21</strain>
    </source>
</reference>
<dbReference type="PRINTS" id="PR00368">
    <property type="entry name" value="FADPNR"/>
</dbReference>
<dbReference type="InterPro" id="IPR022890">
    <property type="entry name" value="Fd--NADP_Rdtase_type_2"/>
</dbReference>
<feature type="binding site" evidence="5">
    <location>
        <position position="33"/>
    </location>
    <ligand>
        <name>FAD</name>
        <dbReference type="ChEBI" id="CHEBI:57692"/>
    </ligand>
</feature>
<evidence type="ECO:0000256" key="4">
    <source>
        <dbReference type="ARBA" id="ARBA00023002"/>
    </source>
</evidence>
<feature type="binding site" evidence="5">
    <location>
        <position position="332"/>
    </location>
    <ligand>
        <name>FAD</name>
        <dbReference type="ChEBI" id="CHEBI:57692"/>
    </ligand>
</feature>
<dbReference type="GO" id="GO:0004324">
    <property type="term" value="F:ferredoxin-NADP+ reductase activity"/>
    <property type="evidence" value="ECO:0007669"/>
    <property type="project" value="UniProtKB-UniRule"/>
</dbReference>
<dbReference type="AlphaFoldDB" id="A0A1W6L863"/>
<dbReference type="STRING" id="946333.A4W93_10920"/>
<organism evidence="6 7">
    <name type="scientific">Piscinibacter gummiphilus</name>
    <dbReference type="NCBI Taxonomy" id="946333"/>
    <lineage>
        <taxon>Bacteria</taxon>
        <taxon>Pseudomonadati</taxon>
        <taxon>Pseudomonadota</taxon>
        <taxon>Betaproteobacteria</taxon>
        <taxon>Burkholderiales</taxon>
        <taxon>Sphaerotilaceae</taxon>
        <taxon>Piscinibacter</taxon>
    </lineage>
</organism>
<dbReference type="Proteomes" id="UP000193427">
    <property type="component" value="Chromosome"/>
</dbReference>
<dbReference type="Pfam" id="PF07992">
    <property type="entry name" value="Pyr_redox_2"/>
    <property type="match status" value="1"/>
</dbReference>
<comment type="similarity">
    <text evidence="5">Belongs to the ferredoxin--NADP reductase type 2 family.</text>
</comment>
<comment type="catalytic activity">
    <reaction evidence="5">
        <text>2 reduced [2Fe-2S]-[ferredoxin] + NADP(+) + H(+) = 2 oxidized [2Fe-2S]-[ferredoxin] + NADPH</text>
        <dbReference type="Rhea" id="RHEA:20125"/>
        <dbReference type="Rhea" id="RHEA-COMP:10000"/>
        <dbReference type="Rhea" id="RHEA-COMP:10001"/>
        <dbReference type="ChEBI" id="CHEBI:15378"/>
        <dbReference type="ChEBI" id="CHEBI:33737"/>
        <dbReference type="ChEBI" id="CHEBI:33738"/>
        <dbReference type="ChEBI" id="CHEBI:57783"/>
        <dbReference type="ChEBI" id="CHEBI:58349"/>
        <dbReference type="EC" id="1.18.1.2"/>
    </reaction>
</comment>
<accession>A0A1W6L863</accession>
<sequence>MIETDTLVIGAGPAGLFQVFELGLLEIGAHVVDSLHVPGGQLIELYPDKPIYDIPGIPACSARELVDNLLKQVEPFKPQLHLGQEVASLERQDDGRLLVGTSAGTTFLAKAVVIAGGVGSFQPRRLALPGLERHFDTQVFHGLRSLEPFAGRDVVVAGGVDAALDAALALSEPGPHRARSVTLLHRRDVFQAEAATIEHVRERIASGALTFVAGQPTGLEEAADGRLAALQITHGDAQTLRLPLDLLVVGLGLSPKLGPLAEWGVVLEKKQVVVDTGTFQTSVPGVFAVGDVVTYPGKKRLILSGFHEAALASFGIAALVYPDQRIQLQYTTTSTRLHELLGVPSP</sequence>